<evidence type="ECO:0008006" key="4">
    <source>
        <dbReference type="Google" id="ProtNLM"/>
    </source>
</evidence>
<evidence type="ECO:0000256" key="1">
    <source>
        <dbReference type="SAM" id="Phobius"/>
    </source>
</evidence>
<sequence>MNFLPKLKYDLIEYIINNLIIIKMFKQQTTKIYDFFIIHQQSLQNAPRIISIISNYYSIELKNLDFEEEESEQITFLVLFILIFLSCEQIINNIIQDYCDYYQKIPQINQQIKIQSYLFLWQRTKRELKLLKERNESRR</sequence>
<evidence type="ECO:0000313" key="3">
    <source>
        <dbReference type="Proteomes" id="UP000692954"/>
    </source>
</evidence>
<feature type="transmembrane region" description="Helical" evidence="1">
    <location>
        <begin position="74"/>
        <end position="95"/>
    </location>
</feature>
<protein>
    <recommendedName>
        <fullName evidence="4">Transmembrane protein</fullName>
    </recommendedName>
</protein>
<keyword evidence="1" id="KW-0472">Membrane</keyword>
<dbReference type="AlphaFoldDB" id="A0A8S1RRA4"/>
<accession>A0A8S1RRA4</accession>
<reference evidence="2" key="1">
    <citation type="submission" date="2021-01" db="EMBL/GenBank/DDBJ databases">
        <authorList>
            <consortium name="Genoscope - CEA"/>
            <person name="William W."/>
        </authorList>
    </citation>
    <scope>NUCLEOTIDE SEQUENCE</scope>
</reference>
<gene>
    <name evidence="2" type="ORF">PSON_ATCC_30995.1.T2760008</name>
</gene>
<organism evidence="2 3">
    <name type="scientific">Paramecium sonneborni</name>
    <dbReference type="NCBI Taxonomy" id="65129"/>
    <lineage>
        <taxon>Eukaryota</taxon>
        <taxon>Sar</taxon>
        <taxon>Alveolata</taxon>
        <taxon>Ciliophora</taxon>
        <taxon>Intramacronucleata</taxon>
        <taxon>Oligohymenophorea</taxon>
        <taxon>Peniculida</taxon>
        <taxon>Parameciidae</taxon>
        <taxon>Paramecium</taxon>
    </lineage>
</organism>
<keyword evidence="1" id="KW-1133">Transmembrane helix</keyword>
<proteinExistence type="predicted"/>
<name>A0A8S1RRA4_9CILI</name>
<evidence type="ECO:0000313" key="2">
    <source>
        <dbReference type="EMBL" id="CAD8130316.1"/>
    </source>
</evidence>
<dbReference type="Proteomes" id="UP000692954">
    <property type="component" value="Unassembled WGS sequence"/>
</dbReference>
<keyword evidence="1" id="KW-0812">Transmembrane</keyword>
<keyword evidence="3" id="KW-1185">Reference proteome</keyword>
<comment type="caution">
    <text evidence="2">The sequence shown here is derived from an EMBL/GenBank/DDBJ whole genome shotgun (WGS) entry which is preliminary data.</text>
</comment>
<dbReference type="EMBL" id="CAJJDN010000276">
    <property type="protein sequence ID" value="CAD8130316.1"/>
    <property type="molecule type" value="Genomic_DNA"/>
</dbReference>